<dbReference type="AlphaFoldDB" id="A0A6N8SJK2"/>
<evidence type="ECO:0000313" key="1">
    <source>
        <dbReference type="EMBL" id="MXN48647.1"/>
    </source>
</evidence>
<comment type="caution">
    <text evidence="1">The sequence shown here is derived from an EMBL/GenBank/DDBJ whole genome shotgun (WGS) entry which is preliminary data.</text>
</comment>
<proteinExistence type="predicted"/>
<reference evidence="1 2" key="1">
    <citation type="submission" date="2019-12" db="EMBL/GenBank/DDBJ databases">
        <title>Shinella kummerowiae sp. nov., a symbiotic bacterium isolated from root nodules of the herbal legume Kummerowia stipulacea.</title>
        <authorList>
            <person name="Gao J."/>
        </authorList>
    </citation>
    <scope>NUCLEOTIDE SEQUENCE [LARGE SCALE GENOMIC DNA]</scope>
    <source>
        <strain evidence="1 2">CCBAU 25048</strain>
    </source>
</reference>
<gene>
    <name evidence="1" type="ORF">GR138_25910</name>
</gene>
<protein>
    <submittedName>
        <fullName evidence="1">Uncharacterized protein</fullName>
    </submittedName>
</protein>
<sequence>MKSQKKPYVVEFKNRRRLSRKETSIWGRIDLKGAGGEIAAEQTVTEAAVDIDIRLPETSPVEGAAEIGV</sequence>
<organism evidence="1 2">
    <name type="scientific">Shinella kummerowiae</name>
    <dbReference type="NCBI Taxonomy" id="417745"/>
    <lineage>
        <taxon>Bacteria</taxon>
        <taxon>Pseudomonadati</taxon>
        <taxon>Pseudomonadota</taxon>
        <taxon>Alphaproteobacteria</taxon>
        <taxon>Hyphomicrobiales</taxon>
        <taxon>Rhizobiaceae</taxon>
        <taxon>Shinella</taxon>
    </lineage>
</organism>
<dbReference type="EMBL" id="WUMK01000011">
    <property type="protein sequence ID" value="MXN48647.1"/>
    <property type="molecule type" value="Genomic_DNA"/>
</dbReference>
<name>A0A6N8SJK2_9HYPH</name>
<dbReference type="OrthoDB" id="8454019at2"/>
<evidence type="ECO:0000313" key="2">
    <source>
        <dbReference type="Proteomes" id="UP000435802"/>
    </source>
</evidence>
<dbReference type="RefSeq" id="WP_160862138.1">
    <property type="nucleotide sequence ID" value="NZ_WUMK01000011.1"/>
</dbReference>
<accession>A0A6N8SJK2</accession>
<dbReference type="Proteomes" id="UP000435802">
    <property type="component" value="Unassembled WGS sequence"/>
</dbReference>
<keyword evidence="2" id="KW-1185">Reference proteome</keyword>